<dbReference type="PANTHER" id="PTHR10146:SF14">
    <property type="entry name" value="PYRIDOXAL PHOSPHATE HOMEOSTASIS PROTEIN"/>
    <property type="match status" value="1"/>
</dbReference>
<comment type="cofactor">
    <cofactor evidence="3">
        <name>pyridoxal 5'-phosphate</name>
        <dbReference type="ChEBI" id="CHEBI:597326"/>
    </cofactor>
</comment>
<feature type="domain" description="Alanine racemase N-terminal" evidence="5">
    <location>
        <begin position="8"/>
        <end position="226"/>
    </location>
</feature>
<comment type="similarity">
    <text evidence="2 4">Belongs to the pyridoxal phosphate-binding protein YggS/PROSC family.</text>
</comment>
<keyword evidence="1 2" id="KW-0663">Pyridoxal phosphate</keyword>
<evidence type="ECO:0000313" key="6">
    <source>
        <dbReference type="EMBL" id="MBB5031967.1"/>
    </source>
</evidence>
<dbReference type="RefSeq" id="WP_184338891.1">
    <property type="nucleotide sequence ID" value="NZ_JACHIG010000002.1"/>
</dbReference>
<evidence type="ECO:0000313" key="7">
    <source>
        <dbReference type="Proteomes" id="UP000590740"/>
    </source>
</evidence>
<dbReference type="Proteomes" id="UP000590740">
    <property type="component" value="Unassembled WGS sequence"/>
</dbReference>
<dbReference type="EMBL" id="JACHIG010000002">
    <property type="protein sequence ID" value="MBB5031967.1"/>
    <property type="molecule type" value="Genomic_DNA"/>
</dbReference>
<dbReference type="GO" id="GO:0030170">
    <property type="term" value="F:pyridoxal phosphate binding"/>
    <property type="evidence" value="ECO:0007669"/>
    <property type="project" value="UniProtKB-UniRule"/>
</dbReference>
<dbReference type="Gene3D" id="3.20.20.10">
    <property type="entry name" value="Alanine racemase"/>
    <property type="match status" value="1"/>
</dbReference>
<evidence type="ECO:0000256" key="1">
    <source>
        <dbReference type="ARBA" id="ARBA00022898"/>
    </source>
</evidence>
<comment type="caution">
    <text evidence="6">The sequence shown here is derived from an EMBL/GenBank/DDBJ whole genome shotgun (WGS) entry which is preliminary data.</text>
</comment>
<proteinExistence type="inferred from homology"/>
<evidence type="ECO:0000259" key="5">
    <source>
        <dbReference type="Pfam" id="PF01168"/>
    </source>
</evidence>
<dbReference type="CDD" id="cd00635">
    <property type="entry name" value="PLPDE_III_YBL036c_like"/>
    <property type="match status" value="1"/>
</dbReference>
<dbReference type="SUPFAM" id="SSF51419">
    <property type="entry name" value="PLP-binding barrel"/>
    <property type="match status" value="1"/>
</dbReference>
<reference evidence="6 7" key="1">
    <citation type="submission" date="2020-08" db="EMBL/GenBank/DDBJ databases">
        <title>Genomic Encyclopedia of Type Strains, Phase IV (KMG-IV): sequencing the most valuable type-strain genomes for metagenomic binning, comparative biology and taxonomic classification.</title>
        <authorList>
            <person name="Goeker M."/>
        </authorList>
    </citation>
    <scope>NUCLEOTIDE SEQUENCE [LARGE SCALE GENOMIC DNA]</scope>
    <source>
        <strain evidence="6 7">DSM 12252</strain>
    </source>
</reference>
<keyword evidence="7" id="KW-1185">Reference proteome</keyword>
<dbReference type="FunFam" id="3.20.20.10:FF:000018">
    <property type="entry name" value="Pyridoxal phosphate homeostasis protein"/>
    <property type="match status" value="1"/>
</dbReference>
<dbReference type="InterPro" id="IPR001608">
    <property type="entry name" value="Ala_racemase_N"/>
</dbReference>
<organism evidence="6 7">
    <name type="scientific">Prosthecobacter vanneervenii</name>
    <dbReference type="NCBI Taxonomy" id="48466"/>
    <lineage>
        <taxon>Bacteria</taxon>
        <taxon>Pseudomonadati</taxon>
        <taxon>Verrucomicrobiota</taxon>
        <taxon>Verrucomicrobiia</taxon>
        <taxon>Verrucomicrobiales</taxon>
        <taxon>Verrucomicrobiaceae</taxon>
        <taxon>Prosthecobacter</taxon>
    </lineage>
</organism>
<sequence length="232" mass="25560">MNDLASRLQAIRDRISAAAQRCGRDPASVQLLAVSKTFPAEAIREALDAGQLLFGENKVQEILAKAPQLPSNLQWHLIGHLQSNKVRKVLPHVQAIHSVDSLDLARDIDRIAGELGLKAKVYLEVNLGDESSKHGFNAEGLRAQLEALHALTRLEIQGLMCIPPFDDDPEKSRPYFVQLRTLRDELEKTGGRPLPLLSMGMSHDFEIAIEEGATMVRVGSAIFGERTYKPAA</sequence>
<evidence type="ECO:0000256" key="4">
    <source>
        <dbReference type="RuleBase" id="RU004514"/>
    </source>
</evidence>
<evidence type="ECO:0000256" key="3">
    <source>
        <dbReference type="PIRSR" id="PIRSR004848-1"/>
    </source>
</evidence>
<dbReference type="AlphaFoldDB" id="A0A7W8DJD5"/>
<accession>A0A7W8DJD5</accession>
<dbReference type="InterPro" id="IPR011078">
    <property type="entry name" value="PyrdxlP_homeostasis"/>
</dbReference>
<gene>
    <name evidence="6" type="ORF">HNQ65_001535</name>
</gene>
<dbReference type="HAMAP" id="MF_02087">
    <property type="entry name" value="PLP_homeostasis"/>
    <property type="match status" value="1"/>
</dbReference>
<name>A0A7W8DJD5_9BACT</name>
<comment type="function">
    <text evidence="2">Pyridoxal 5'-phosphate (PLP)-binding protein, which is involved in PLP homeostasis.</text>
</comment>
<dbReference type="PIRSF" id="PIRSF004848">
    <property type="entry name" value="YBL036c_PLPDEIII"/>
    <property type="match status" value="1"/>
</dbReference>
<dbReference type="InterPro" id="IPR029066">
    <property type="entry name" value="PLP-binding_barrel"/>
</dbReference>
<protein>
    <recommendedName>
        <fullName evidence="2">Pyridoxal phosphate homeostasis protein</fullName>
        <shortName evidence="2">PLP homeostasis protein</shortName>
    </recommendedName>
</protein>
<feature type="modified residue" description="N6-(pyridoxal phosphate)lysine" evidence="2 3">
    <location>
        <position position="36"/>
    </location>
</feature>
<dbReference type="PANTHER" id="PTHR10146">
    <property type="entry name" value="PROLINE SYNTHETASE CO-TRANSCRIBED BACTERIAL HOMOLOG PROTEIN"/>
    <property type="match status" value="1"/>
</dbReference>
<dbReference type="Pfam" id="PF01168">
    <property type="entry name" value="Ala_racemase_N"/>
    <property type="match status" value="1"/>
</dbReference>
<dbReference type="NCBIfam" id="TIGR00044">
    <property type="entry name" value="YggS family pyridoxal phosphate-dependent enzyme"/>
    <property type="match status" value="1"/>
</dbReference>
<evidence type="ECO:0000256" key="2">
    <source>
        <dbReference type="HAMAP-Rule" id="MF_02087"/>
    </source>
</evidence>